<protein>
    <submittedName>
        <fullName evidence="1">Uncharacterized protein</fullName>
    </submittedName>
</protein>
<organism evidence="1 2">
    <name type="scientific">Klebsiella phage P55</name>
    <dbReference type="NCBI Taxonomy" id="3053650"/>
    <lineage>
        <taxon>Viruses</taxon>
        <taxon>Duplodnaviria</taxon>
        <taxon>Heunggongvirae</taxon>
        <taxon>Uroviricota</taxon>
        <taxon>Caudoviricetes</taxon>
        <taxon>Autographivirales</taxon>
        <taxon>Autotranscriptaviridae</taxon>
        <taxon>Studiervirinae</taxon>
        <taxon>Przondovirus</taxon>
        <taxon>Przondovirus P55</taxon>
    </lineage>
</organism>
<keyword evidence="2" id="KW-1185">Reference proteome</keyword>
<accession>A0AA96KQI6</accession>
<proteinExistence type="predicted"/>
<dbReference type="Proteomes" id="UP001301795">
    <property type="component" value="Segment"/>
</dbReference>
<reference evidence="1 2" key="1">
    <citation type="submission" date="2023-08" db="EMBL/GenBank/DDBJ databases">
        <authorList>
            <person name="Wang M.Z."/>
            <person name="Yang Q.E."/>
            <person name="Zhao M.S."/>
            <person name="Deng H."/>
        </authorList>
    </citation>
    <scope>NUCLEOTIDE SEQUENCE [LARGE SCALE GENOMIC DNA]</scope>
</reference>
<evidence type="ECO:0000313" key="2">
    <source>
        <dbReference type="Proteomes" id="UP001301795"/>
    </source>
</evidence>
<evidence type="ECO:0000313" key="1">
    <source>
        <dbReference type="EMBL" id="WNO29440.1"/>
    </source>
</evidence>
<dbReference type="EMBL" id="OR387886">
    <property type="protein sequence ID" value="WNO29440.1"/>
    <property type="molecule type" value="Genomic_DNA"/>
</dbReference>
<sequence length="49" mass="5642">MISVSHHYKAIGGQCQHHNQLGHTIGRHLEYYYKTIINKTTITIGLHKV</sequence>
<name>A0AA96KQI6_9CAUD</name>